<dbReference type="Proteomes" id="UP000295131">
    <property type="component" value="Unassembled WGS sequence"/>
</dbReference>
<keyword evidence="2 6" id="KW-0489">Methyltransferase</keyword>
<name>A0A4V3A7G3_9HYPH</name>
<dbReference type="PROSITE" id="PS01230">
    <property type="entry name" value="TRMA_1"/>
    <property type="match status" value="1"/>
</dbReference>
<feature type="active site" evidence="7">
    <location>
        <position position="374"/>
    </location>
</feature>
<keyword evidence="5" id="KW-0411">Iron-sulfur</keyword>
<keyword evidence="3 6" id="KW-0808">Transferase</keyword>
<dbReference type="Gene3D" id="2.40.50.140">
    <property type="entry name" value="Nucleic acid-binding proteins"/>
    <property type="match status" value="1"/>
</dbReference>
<dbReference type="Pfam" id="PF01938">
    <property type="entry name" value="TRAM"/>
    <property type="match status" value="1"/>
</dbReference>
<evidence type="ECO:0000313" key="9">
    <source>
        <dbReference type="EMBL" id="TDH38655.1"/>
    </source>
</evidence>
<feature type="binding site" evidence="6">
    <location>
        <position position="300"/>
    </location>
    <ligand>
        <name>S-adenosyl-L-methionine</name>
        <dbReference type="ChEBI" id="CHEBI:59789"/>
    </ligand>
</feature>
<evidence type="ECO:0000256" key="5">
    <source>
        <dbReference type="ARBA" id="ARBA00023014"/>
    </source>
</evidence>
<evidence type="ECO:0000313" key="10">
    <source>
        <dbReference type="Proteomes" id="UP000295131"/>
    </source>
</evidence>
<keyword evidence="4 6" id="KW-0949">S-adenosyl-L-methionine</keyword>
<evidence type="ECO:0000256" key="4">
    <source>
        <dbReference type="ARBA" id="ARBA00022691"/>
    </source>
</evidence>
<feature type="domain" description="TRAM" evidence="8">
    <location>
        <begin position="1"/>
        <end position="54"/>
    </location>
</feature>
<dbReference type="PANTHER" id="PTHR11061">
    <property type="entry name" value="RNA M5U METHYLTRANSFERASE"/>
    <property type="match status" value="1"/>
</dbReference>
<gene>
    <name evidence="9" type="ORF">E2A64_06030</name>
</gene>
<feature type="binding site" evidence="6">
    <location>
        <position position="253"/>
    </location>
    <ligand>
        <name>S-adenosyl-L-methionine</name>
        <dbReference type="ChEBI" id="CHEBI:59789"/>
    </ligand>
</feature>
<keyword evidence="10" id="KW-1185">Reference proteome</keyword>
<dbReference type="PANTHER" id="PTHR11061:SF49">
    <property type="entry name" value="23S RRNA (URACIL(1939)-C(5))-METHYLTRANSFERASE RLMD"/>
    <property type="match status" value="1"/>
</dbReference>
<proteinExistence type="inferred from homology"/>
<reference evidence="9 10" key="1">
    <citation type="journal article" date="2013" name="Int. J. Syst. Evol. Microbiol.">
        <title>Hoeflea suaedae sp. nov., an endophytic bacterium isolated from the root of the halophyte Suaeda maritima.</title>
        <authorList>
            <person name="Chung E.J."/>
            <person name="Park J.A."/>
            <person name="Pramanik P."/>
            <person name="Bibi F."/>
            <person name="Jeon C.O."/>
            <person name="Chung Y.R."/>
        </authorList>
    </citation>
    <scope>NUCLEOTIDE SEQUENCE [LARGE SCALE GENOMIC DNA]</scope>
    <source>
        <strain evidence="9 10">YC6898</strain>
    </source>
</reference>
<dbReference type="OrthoDB" id="9804590at2"/>
<protein>
    <submittedName>
        <fullName evidence="9">Class I SAM-dependent RNA methyltransferase</fullName>
    </submittedName>
</protein>
<dbReference type="GO" id="GO:0070041">
    <property type="term" value="F:rRNA (uridine-C5-)-methyltransferase activity"/>
    <property type="evidence" value="ECO:0007669"/>
    <property type="project" value="TreeGrafter"/>
</dbReference>
<sequence>MSATELTINELGGQGDGVANHDGQPVFVPFTAPGDRITAAVEATRGTLISLLAPGETRALPPCPHFGPDGDNAGCGGCSVQHVGMDLYAEWKRGLVVAALKSRGIEIDVAPLVPAKPGDRRRVVFAARRAGDGAVLGFNRAGTHEIVNIETCAIATPRIVSALPLFKALAAQAAVAPKPMQMGVLDTQSGFDIAFEAPFQLKENDRLRLVAAARKAASVARISFNGETLIEKQPPQLDFGRVTVTPPPGAFTQASADAEEAMAALVMKHMKKAKRVVDLYAGCGTFSVRLAESHITHAVEGFAPAMNALDRAMRRMQGLKPVTMEIRDLARRPLMAFELKNYQGLVFDPPRAGAEFQCREIAKSTIPRIAAVSCNPATLARDLRILIDGGYKLKSVTPIDQFLWTPHVEAVALLEK</sequence>
<keyword evidence="1" id="KW-0479">Metal-binding</keyword>
<accession>A0A4V3A7G3</accession>
<evidence type="ECO:0000256" key="7">
    <source>
        <dbReference type="PROSITE-ProRule" id="PRU10015"/>
    </source>
</evidence>
<keyword evidence="1" id="KW-0004">4Fe-4S</keyword>
<dbReference type="InterPro" id="IPR030390">
    <property type="entry name" value="MeTrfase_TrmA_AS"/>
</dbReference>
<dbReference type="SUPFAM" id="SSF53335">
    <property type="entry name" value="S-adenosyl-L-methionine-dependent methyltransferases"/>
    <property type="match status" value="1"/>
</dbReference>
<feature type="binding site" evidence="6">
    <location>
        <position position="348"/>
    </location>
    <ligand>
        <name>S-adenosyl-L-methionine</name>
        <dbReference type="ChEBI" id="CHEBI:59789"/>
    </ligand>
</feature>
<dbReference type="Pfam" id="PF05958">
    <property type="entry name" value="tRNA_U5-meth_tr"/>
    <property type="match status" value="1"/>
</dbReference>
<dbReference type="GO" id="GO:0070475">
    <property type="term" value="P:rRNA base methylation"/>
    <property type="evidence" value="ECO:0007669"/>
    <property type="project" value="TreeGrafter"/>
</dbReference>
<evidence type="ECO:0000256" key="2">
    <source>
        <dbReference type="ARBA" id="ARBA00022603"/>
    </source>
</evidence>
<comment type="similarity">
    <text evidence="6">Belongs to the class I-like SAM-binding methyltransferase superfamily. RNA M5U methyltransferase family.</text>
</comment>
<keyword evidence="1" id="KW-0408">Iron</keyword>
<organism evidence="9 10">
    <name type="scientific">Pseudohoeflea suaedae</name>
    <dbReference type="NCBI Taxonomy" id="877384"/>
    <lineage>
        <taxon>Bacteria</taxon>
        <taxon>Pseudomonadati</taxon>
        <taxon>Pseudomonadota</taxon>
        <taxon>Alphaproteobacteria</taxon>
        <taxon>Hyphomicrobiales</taxon>
        <taxon>Rhizobiaceae</taxon>
        <taxon>Pseudohoeflea</taxon>
    </lineage>
</organism>
<feature type="binding site" evidence="6">
    <location>
        <position position="280"/>
    </location>
    <ligand>
        <name>S-adenosyl-L-methionine</name>
        <dbReference type="ChEBI" id="CHEBI:59789"/>
    </ligand>
</feature>
<dbReference type="EMBL" id="SMSI01000001">
    <property type="protein sequence ID" value="TDH38655.1"/>
    <property type="molecule type" value="Genomic_DNA"/>
</dbReference>
<evidence type="ECO:0000256" key="6">
    <source>
        <dbReference type="PROSITE-ProRule" id="PRU01024"/>
    </source>
</evidence>
<dbReference type="AlphaFoldDB" id="A0A4V3A7G3"/>
<evidence type="ECO:0000256" key="1">
    <source>
        <dbReference type="ARBA" id="ARBA00022485"/>
    </source>
</evidence>
<dbReference type="InterPro" id="IPR012340">
    <property type="entry name" value="NA-bd_OB-fold"/>
</dbReference>
<evidence type="ECO:0000256" key="3">
    <source>
        <dbReference type="ARBA" id="ARBA00022679"/>
    </source>
</evidence>
<dbReference type="SUPFAM" id="SSF50249">
    <property type="entry name" value="Nucleic acid-binding proteins"/>
    <property type="match status" value="1"/>
</dbReference>
<dbReference type="PROSITE" id="PS51687">
    <property type="entry name" value="SAM_MT_RNA_M5U"/>
    <property type="match status" value="1"/>
</dbReference>
<evidence type="ECO:0000259" key="8">
    <source>
        <dbReference type="PROSITE" id="PS50926"/>
    </source>
</evidence>
<dbReference type="Gene3D" id="2.40.50.1070">
    <property type="match status" value="1"/>
</dbReference>
<dbReference type="Gene3D" id="3.40.50.150">
    <property type="entry name" value="Vaccinia Virus protein VP39"/>
    <property type="match status" value="1"/>
</dbReference>
<feature type="active site" description="Nucleophile" evidence="6">
    <location>
        <position position="374"/>
    </location>
</feature>
<comment type="caution">
    <text evidence="9">The sequence shown here is derived from an EMBL/GenBank/DDBJ whole genome shotgun (WGS) entry which is preliminary data.</text>
</comment>
<dbReference type="PROSITE" id="PS50926">
    <property type="entry name" value="TRAM"/>
    <property type="match status" value="1"/>
</dbReference>
<dbReference type="InterPro" id="IPR002792">
    <property type="entry name" value="TRAM_dom"/>
</dbReference>
<dbReference type="GO" id="GO:0051539">
    <property type="term" value="F:4 iron, 4 sulfur cluster binding"/>
    <property type="evidence" value="ECO:0007669"/>
    <property type="project" value="UniProtKB-KW"/>
</dbReference>
<dbReference type="RefSeq" id="WP_133283489.1">
    <property type="nucleotide sequence ID" value="NZ_SMSI01000001.1"/>
</dbReference>
<dbReference type="InterPro" id="IPR010280">
    <property type="entry name" value="U5_MeTrfase_fam"/>
</dbReference>
<dbReference type="InterPro" id="IPR029063">
    <property type="entry name" value="SAM-dependent_MTases_sf"/>
</dbReference>